<sequence>MPWCSGATRSESMSVAAGKLRSIPQVIMMLQKNVCSQYGWLMGVVAINVMPTVKARRASAITTAGPTRCMIKPVVKAAVTPDTMIGLCQAVARRGEAPRSTS</sequence>
<accession>A0AAN7V0H3</accession>
<evidence type="ECO:0000313" key="2">
    <source>
        <dbReference type="Proteomes" id="UP001305414"/>
    </source>
</evidence>
<gene>
    <name evidence="1" type="ORF">RRF57_012353</name>
</gene>
<comment type="caution">
    <text evidence="1">The sequence shown here is derived from an EMBL/GenBank/DDBJ whole genome shotgun (WGS) entry which is preliminary data.</text>
</comment>
<dbReference type="AlphaFoldDB" id="A0AAN7V0H3"/>
<keyword evidence="2" id="KW-1185">Reference proteome</keyword>
<reference evidence="1 2" key="1">
    <citation type="submission" date="2023-10" db="EMBL/GenBank/DDBJ databases">
        <title>Draft genome sequence of Xylaria bambusicola isolate GMP-LS, the root and basal stem rot pathogen of sugarcane in Indonesia.</title>
        <authorList>
            <person name="Selvaraj P."/>
            <person name="Muralishankar V."/>
            <person name="Muruganantham S."/>
            <person name="Sp S."/>
            <person name="Haryani S."/>
            <person name="Lau K.J.X."/>
            <person name="Naqvi N.I."/>
        </authorList>
    </citation>
    <scope>NUCLEOTIDE SEQUENCE [LARGE SCALE GENOMIC DNA]</scope>
    <source>
        <strain evidence="1">GMP-LS</strain>
    </source>
</reference>
<evidence type="ECO:0000313" key="1">
    <source>
        <dbReference type="EMBL" id="KAK5636641.1"/>
    </source>
</evidence>
<name>A0AAN7V0H3_9PEZI</name>
<protein>
    <submittedName>
        <fullName evidence="1">Uncharacterized protein</fullName>
    </submittedName>
</protein>
<proteinExistence type="predicted"/>
<organism evidence="1 2">
    <name type="scientific">Xylaria bambusicola</name>
    <dbReference type="NCBI Taxonomy" id="326684"/>
    <lineage>
        <taxon>Eukaryota</taxon>
        <taxon>Fungi</taxon>
        <taxon>Dikarya</taxon>
        <taxon>Ascomycota</taxon>
        <taxon>Pezizomycotina</taxon>
        <taxon>Sordariomycetes</taxon>
        <taxon>Xylariomycetidae</taxon>
        <taxon>Xylariales</taxon>
        <taxon>Xylariaceae</taxon>
        <taxon>Xylaria</taxon>
    </lineage>
</organism>
<dbReference type="Proteomes" id="UP001305414">
    <property type="component" value="Unassembled WGS sequence"/>
</dbReference>
<dbReference type="EMBL" id="JAWHQM010000074">
    <property type="protein sequence ID" value="KAK5636641.1"/>
    <property type="molecule type" value="Genomic_DNA"/>
</dbReference>